<evidence type="ECO:0000313" key="4">
    <source>
        <dbReference type="Proteomes" id="UP000410492"/>
    </source>
</evidence>
<evidence type="ECO:0000256" key="1">
    <source>
        <dbReference type="SAM" id="MobiDB-lite"/>
    </source>
</evidence>
<accession>A0A653DLJ6</accession>
<dbReference type="AlphaFoldDB" id="A0A653DLJ6"/>
<evidence type="ECO:0000256" key="2">
    <source>
        <dbReference type="SAM" id="SignalP"/>
    </source>
</evidence>
<proteinExistence type="predicted"/>
<evidence type="ECO:0000313" key="3">
    <source>
        <dbReference type="EMBL" id="VEN61096.1"/>
    </source>
</evidence>
<keyword evidence="2" id="KW-0732">Signal</keyword>
<dbReference type="OrthoDB" id="10029630at2759"/>
<organism evidence="3 4">
    <name type="scientific">Callosobruchus maculatus</name>
    <name type="common">Southern cowpea weevil</name>
    <name type="synonym">Pulse bruchid</name>
    <dbReference type="NCBI Taxonomy" id="64391"/>
    <lineage>
        <taxon>Eukaryota</taxon>
        <taxon>Metazoa</taxon>
        <taxon>Ecdysozoa</taxon>
        <taxon>Arthropoda</taxon>
        <taxon>Hexapoda</taxon>
        <taxon>Insecta</taxon>
        <taxon>Pterygota</taxon>
        <taxon>Neoptera</taxon>
        <taxon>Endopterygota</taxon>
        <taxon>Coleoptera</taxon>
        <taxon>Polyphaga</taxon>
        <taxon>Cucujiformia</taxon>
        <taxon>Chrysomeloidea</taxon>
        <taxon>Chrysomelidae</taxon>
        <taxon>Bruchinae</taxon>
        <taxon>Bruchini</taxon>
        <taxon>Callosobruchus</taxon>
    </lineage>
</organism>
<feature type="non-terminal residue" evidence="3">
    <location>
        <position position="183"/>
    </location>
</feature>
<dbReference type="EMBL" id="CAACVG010012958">
    <property type="protein sequence ID" value="VEN61096.1"/>
    <property type="molecule type" value="Genomic_DNA"/>
</dbReference>
<feature type="region of interest" description="Disordered" evidence="1">
    <location>
        <begin position="36"/>
        <end position="100"/>
    </location>
</feature>
<feature type="signal peptide" evidence="2">
    <location>
        <begin position="1"/>
        <end position="26"/>
    </location>
</feature>
<dbReference type="Proteomes" id="UP000410492">
    <property type="component" value="Unassembled WGS sequence"/>
</dbReference>
<name>A0A653DLJ6_CALMS</name>
<gene>
    <name evidence="3" type="ORF">CALMAC_LOCUS18596</name>
</gene>
<protein>
    <submittedName>
        <fullName evidence="3">Uncharacterized protein</fullName>
    </submittedName>
</protein>
<feature type="chain" id="PRO_5025017970" evidence="2">
    <location>
        <begin position="27"/>
        <end position="183"/>
    </location>
</feature>
<sequence length="183" mass="21107">MCDISANRKLVLVVVPLTVFFGAVLGQVNYPQFVPNPDRNYPGVSSSTGRPFDRNDNAPYDRNNVPYDRNNVPYDRNNVPYDRNNVPFDRNNVPFDRNNVPFDRNNVPYYNVDQPQRPYEGGRRFQDDGKAFQDDFNRRNRVNSDIRGLLQALDLQASQQCTNNVAAQWNFETNINQGTQLEA</sequence>
<keyword evidence="4" id="KW-1185">Reference proteome</keyword>
<reference evidence="3 4" key="1">
    <citation type="submission" date="2019-01" db="EMBL/GenBank/DDBJ databases">
        <authorList>
            <person name="Sayadi A."/>
        </authorList>
    </citation>
    <scope>NUCLEOTIDE SEQUENCE [LARGE SCALE GENOMIC DNA]</scope>
</reference>